<evidence type="ECO:0000313" key="3">
    <source>
        <dbReference type="Proteomes" id="UP000030104"/>
    </source>
</evidence>
<dbReference type="PANTHER" id="PTHR47843">
    <property type="entry name" value="BTB DOMAIN-CONTAINING PROTEIN-RELATED"/>
    <property type="match status" value="1"/>
</dbReference>
<protein>
    <recommendedName>
        <fullName evidence="4">BTB domain-containing protein</fullName>
    </recommendedName>
</protein>
<dbReference type="OMA" id="GCFLQFQ"/>
<dbReference type="Proteomes" id="UP000030104">
    <property type="component" value="Unassembled WGS sequence"/>
</dbReference>
<name>A0A0A2KDQ7_PENIT</name>
<evidence type="ECO:0000256" key="1">
    <source>
        <dbReference type="SAM" id="MobiDB-lite"/>
    </source>
</evidence>
<comment type="caution">
    <text evidence="2">The sequence shown here is derived from an EMBL/GenBank/DDBJ whole genome shotgun (WGS) entry which is preliminary data.</text>
</comment>
<organism evidence="2 3">
    <name type="scientific">Penicillium italicum</name>
    <name type="common">Blue mold</name>
    <dbReference type="NCBI Taxonomy" id="40296"/>
    <lineage>
        <taxon>Eukaryota</taxon>
        <taxon>Fungi</taxon>
        <taxon>Dikarya</taxon>
        <taxon>Ascomycota</taxon>
        <taxon>Pezizomycotina</taxon>
        <taxon>Eurotiomycetes</taxon>
        <taxon>Eurotiomycetidae</taxon>
        <taxon>Eurotiales</taxon>
        <taxon>Aspergillaceae</taxon>
        <taxon>Penicillium</taxon>
    </lineage>
</organism>
<dbReference type="OrthoDB" id="3926209at2759"/>
<evidence type="ECO:0008006" key="4">
    <source>
        <dbReference type="Google" id="ProtNLM"/>
    </source>
</evidence>
<dbReference type="PANTHER" id="PTHR47843:SF3">
    <property type="entry name" value="BTB DOMAIN-CONTAINING PROTEIN"/>
    <property type="match status" value="1"/>
</dbReference>
<dbReference type="PhylomeDB" id="A0A0A2KDQ7"/>
<gene>
    <name evidence="2" type="ORF">PITC_042350</name>
</gene>
<dbReference type="InterPro" id="IPR011333">
    <property type="entry name" value="SKP1/BTB/POZ_sf"/>
</dbReference>
<keyword evidence="3" id="KW-1185">Reference proteome</keyword>
<accession>A0A0A2KDQ7</accession>
<dbReference type="AlphaFoldDB" id="A0A0A2KDQ7"/>
<dbReference type="Gene3D" id="3.30.710.10">
    <property type="entry name" value="Potassium Channel Kv1.1, Chain A"/>
    <property type="match status" value="1"/>
</dbReference>
<feature type="region of interest" description="Disordered" evidence="1">
    <location>
        <begin position="1"/>
        <end position="79"/>
    </location>
</feature>
<feature type="compositionally biased region" description="Polar residues" evidence="1">
    <location>
        <begin position="32"/>
        <end position="51"/>
    </location>
</feature>
<proteinExistence type="predicted"/>
<dbReference type="HOGENOM" id="CLU_068952_0_0_1"/>
<sequence length="293" mass="32501">MDTPQTPQVRVPGETPDTTQEPNATATATATVNHNSTEVEMGGTQDTSQPDSEPAQEDSTLPDVQAEPEPPAPAKKNSGFNFLDFLTSPIVEIIVGKGDDETVMTAHQSLLVEAPLLADLIKKFEASGPRRISLPEEDVDAFSCFLQFQYTHDYTVVQTETPRETSEDKSSDELLRHARIYTLAEKLGLPTLQRIAHGKIHKVQSSPGAELSYARYVYTHTPATDTTIRRPVATYWANQSHVLRQEVGNDFKKLCIEVPEFSFDVLTIILDRKLKSGPGDEIKGSARKRRRDI</sequence>
<reference evidence="2 3" key="1">
    <citation type="journal article" date="2015" name="Mol. Plant Microbe Interact.">
        <title>Genome, transcriptome, and functional analyses of Penicillium expansum provide new insights into secondary metabolism and pathogenicity.</title>
        <authorList>
            <person name="Ballester A.R."/>
            <person name="Marcet-Houben M."/>
            <person name="Levin E."/>
            <person name="Sela N."/>
            <person name="Selma-Lazaro C."/>
            <person name="Carmona L."/>
            <person name="Wisniewski M."/>
            <person name="Droby S."/>
            <person name="Gonzalez-Candelas L."/>
            <person name="Gabaldon T."/>
        </authorList>
    </citation>
    <scope>NUCLEOTIDE SEQUENCE [LARGE SCALE GENOMIC DNA]</scope>
    <source>
        <strain evidence="2 3">PHI-1</strain>
    </source>
</reference>
<dbReference type="EMBL" id="JQGA01001543">
    <property type="protein sequence ID" value="KGO65016.1"/>
    <property type="molecule type" value="Genomic_DNA"/>
</dbReference>
<evidence type="ECO:0000313" key="2">
    <source>
        <dbReference type="EMBL" id="KGO65016.1"/>
    </source>
</evidence>